<evidence type="ECO:0000256" key="1">
    <source>
        <dbReference type="ARBA" id="ARBA00001954"/>
    </source>
</evidence>
<evidence type="ECO:0000313" key="11">
    <source>
        <dbReference type="Proteomes" id="UP000664859"/>
    </source>
</evidence>
<comment type="similarity">
    <text evidence="2">Belongs to the gamma-BBH/TMLD family.</text>
</comment>
<dbReference type="PANTHER" id="PTHR10696">
    <property type="entry name" value="GAMMA-BUTYROBETAINE HYDROXYLASE-RELATED"/>
    <property type="match status" value="1"/>
</dbReference>
<name>A0A836C7R7_9STRA</name>
<dbReference type="GO" id="GO:0046872">
    <property type="term" value="F:metal ion binding"/>
    <property type="evidence" value="ECO:0007669"/>
    <property type="project" value="UniProtKB-KW"/>
</dbReference>
<keyword evidence="11" id="KW-1185">Reference proteome</keyword>
<dbReference type="Gene3D" id="3.60.130.10">
    <property type="entry name" value="Clavaminate synthase-like"/>
    <property type="match status" value="1"/>
</dbReference>
<dbReference type="SUPFAM" id="SSF51197">
    <property type="entry name" value="Clavaminate synthase-like"/>
    <property type="match status" value="1"/>
</dbReference>
<sequence length="477" mass="52310">MAIGSRNPFGRSQGSHPTLSAKVESAHPVPKAKGVQVNWRDGHASIYNTTWLRVNCPANVHASGQRLASPGDVLDVTPVTVAPAEGKEGMRVTWSDGHESVYPSQWLRLHDSSVSSIIDRQVRQWRAGGARVSENQGSWPVALRSWEAIPKVAFADFTAGEEGVYQLLRSVNNTGLCTLEGVGTEPDTVESIAQRISPLSHSMLYGRTFDVISQDNARNIAFTSEHLRPHQDLVYYESPPGLQLLHCLHYDASVEGGASLFLDAFEAARLFRKAHAEAFSVLTTTPATFQKIRKLVVQEEGEGGEGDKGEVEKGGYSTANAAALSASYMTYQRPHIEVDTDGEITGVFWAPMFEGTLHVPSKDIQPYYEAYALFQAFLEVGDFAEEHTVRARMQPGQCMVFNNRRMLHGREGFSGSGKRHMQGCYTNVDESLSRYIVLHNDHIKATSGGTIADKDAASHGAVRRWGNGTIPQVMQGL</sequence>
<dbReference type="EMBL" id="JAFCMP010000552">
    <property type="protein sequence ID" value="KAG5175212.1"/>
    <property type="molecule type" value="Genomic_DNA"/>
</dbReference>
<dbReference type="PANTHER" id="PTHR10696:SF25">
    <property type="entry name" value="OXIDOREDUCTASE AIM17-RELATED"/>
    <property type="match status" value="1"/>
</dbReference>
<dbReference type="InterPro" id="IPR050411">
    <property type="entry name" value="AlphaKG_dependent_hydroxylases"/>
</dbReference>
<evidence type="ECO:0000259" key="9">
    <source>
        <dbReference type="Pfam" id="PF06155"/>
    </source>
</evidence>
<protein>
    <recommendedName>
        <fullName evidence="12">Gamma-butyrobetaine dioxygenase</fullName>
    </recommendedName>
</protein>
<keyword evidence="4" id="KW-0223">Dioxygenase</keyword>
<evidence type="ECO:0008006" key="12">
    <source>
        <dbReference type="Google" id="ProtNLM"/>
    </source>
</evidence>
<evidence type="ECO:0000256" key="4">
    <source>
        <dbReference type="ARBA" id="ARBA00022964"/>
    </source>
</evidence>
<evidence type="ECO:0000313" key="10">
    <source>
        <dbReference type="EMBL" id="KAG5175212.1"/>
    </source>
</evidence>
<gene>
    <name evidence="10" type="ORF">JKP88DRAFT_265882</name>
</gene>
<comment type="caution">
    <text evidence="10">The sequence shown here is derived from an EMBL/GenBank/DDBJ whole genome shotgun (WGS) entry which is preliminary data.</text>
</comment>
<dbReference type="AlphaFoldDB" id="A0A836C7R7"/>
<evidence type="ECO:0000256" key="3">
    <source>
        <dbReference type="ARBA" id="ARBA00022723"/>
    </source>
</evidence>
<comment type="cofactor">
    <cofactor evidence="1">
        <name>Fe(2+)</name>
        <dbReference type="ChEBI" id="CHEBI:29033"/>
    </cofactor>
</comment>
<reference evidence="10" key="1">
    <citation type="submission" date="2021-02" db="EMBL/GenBank/DDBJ databases">
        <title>First Annotated Genome of the Yellow-green Alga Tribonema minus.</title>
        <authorList>
            <person name="Mahan K.M."/>
        </authorList>
    </citation>
    <scope>NUCLEOTIDE SEQUENCE</scope>
    <source>
        <strain evidence="10">UTEX B ZZ1240</strain>
    </source>
</reference>
<dbReference type="InterPro" id="IPR003819">
    <property type="entry name" value="TauD/TfdA-like"/>
</dbReference>
<dbReference type="GO" id="GO:0045329">
    <property type="term" value="P:carnitine biosynthetic process"/>
    <property type="evidence" value="ECO:0007669"/>
    <property type="project" value="TreeGrafter"/>
</dbReference>
<organism evidence="10 11">
    <name type="scientific">Tribonema minus</name>
    <dbReference type="NCBI Taxonomy" id="303371"/>
    <lineage>
        <taxon>Eukaryota</taxon>
        <taxon>Sar</taxon>
        <taxon>Stramenopiles</taxon>
        <taxon>Ochrophyta</taxon>
        <taxon>PX clade</taxon>
        <taxon>Xanthophyceae</taxon>
        <taxon>Tribonematales</taxon>
        <taxon>Tribonemataceae</taxon>
        <taxon>Tribonema</taxon>
    </lineage>
</organism>
<feature type="domain" description="Gamma-butyrobetaine hydroxylase-like N-terminal" evidence="9">
    <location>
        <begin position="32"/>
        <end position="108"/>
    </location>
</feature>
<keyword evidence="6" id="KW-0408">Iron</keyword>
<evidence type="ECO:0000256" key="5">
    <source>
        <dbReference type="ARBA" id="ARBA00023002"/>
    </source>
</evidence>
<evidence type="ECO:0000256" key="2">
    <source>
        <dbReference type="ARBA" id="ARBA00008654"/>
    </source>
</evidence>
<evidence type="ECO:0000259" key="8">
    <source>
        <dbReference type="Pfam" id="PF02668"/>
    </source>
</evidence>
<feature type="domain" description="TauD/TfdA-like" evidence="8">
    <location>
        <begin position="148"/>
        <end position="425"/>
    </location>
</feature>
<dbReference type="OrthoDB" id="406634at2759"/>
<dbReference type="Gene3D" id="3.30.2020.30">
    <property type="match status" value="1"/>
</dbReference>
<dbReference type="InterPro" id="IPR038492">
    <property type="entry name" value="GBBH-like_N_sf"/>
</dbReference>
<accession>A0A836C7R7</accession>
<proteinExistence type="inferred from homology"/>
<feature type="region of interest" description="Disordered" evidence="7">
    <location>
        <begin position="1"/>
        <end position="30"/>
    </location>
</feature>
<dbReference type="Pfam" id="PF06155">
    <property type="entry name" value="GBBH-like_N"/>
    <property type="match status" value="1"/>
</dbReference>
<keyword evidence="3" id="KW-0479">Metal-binding</keyword>
<dbReference type="Pfam" id="PF02668">
    <property type="entry name" value="TauD"/>
    <property type="match status" value="1"/>
</dbReference>
<keyword evidence="5" id="KW-0560">Oxidoreductase</keyword>
<dbReference type="InterPro" id="IPR042098">
    <property type="entry name" value="TauD-like_sf"/>
</dbReference>
<dbReference type="InterPro" id="IPR010376">
    <property type="entry name" value="GBBH-like_N"/>
</dbReference>
<dbReference type="GO" id="GO:0016706">
    <property type="term" value="F:2-oxoglutarate-dependent dioxygenase activity"/>
    <property type="evidence" value="ECO:0007669"/>
    <property type="project" value="UniProtKB-ARBA"/>
</dbReference>
<evidence type="ECO:0000256" key="6">
    <source>
        <dbReference type="ARBA" id="ARBA00023004"/>
    </source>
</evidence>
<dbReference type="GO" id="GO:0005739">
    <property type="term" value="C:mitochondrion"/>
    <property type="evidence" value="ECO:0007669"/>
    <property type="project" value="TreeGrafter"/>
</dbReference>
<evidence type="ECO:0000256" key="7">
    <source>
        <dbReference type="SAM" id="MobiDB-lite"/>
    </source>
</evidence>
<dbReference type="Proteomes" id="UP000664859">
    <property type="component" value="Unassembled WGS sequence"/>
</dbReference>